<dbReference type="InterPro" id="IPR016543">
    <property type="entry name" value="Fis1"/>
</dbReference>
<keyword evidence="4 8" id="KW-1000">Mitochondrion outer membrane</keyword>
<dbReference type="InterPro" id="IPR028061">
    <property type="entry name" value="Fis1_TPR_C"/>
</dbReference>
<organism evidence="10 11">
    <name type="scientific">Cordylochernes scorpioides</name>
    <dbReference type="NCBI Taxonomy" id="51811"/>
    <lineage>
        <taxon>Eukaryota</taxon>
        <taxon>Metazoa</taxon>
        <taxon>Ecdysozoa</taxon>
        <taxon>Arthropoda</taxon>
        <taxon>Chelicerata</taxon>
        <taxon>Arachnida</taxon>
        <taxon>Pseudoscorpiones</taxon>
        <taxon>Cheliferoidea</taxon>
        <taxon>Chernetidae</taxon>
        <taxon>Cordylochernes</taxon>
    </lineage>
</organism>
<evidence type="ECO:0000256" key="5">
    <source>
        <dbReference type="ARBA" id="ARBA00022989"/>
    </source>
</evidence>
<evidence type="ECO:0000256" key="6">
    <source>
        <dbReference type="ARBA" id="ARBA00023128"/>
    </source>
</evidence>
<dbReference type="InterPro" id="IPR033745">
    <property type="entry name" value="Fis1_cytosol"/>
</dbReference>
<evidence type="ECO:0000256" key="7">
    <source>
        <dbReference type="ARBA" id="ARBA00023136"/>
    </source>
</evidence>
<evidence type="ECO:0000256" key="8">
    <source>
        <dbReference type="PIRNR" id="PIRNR008835"/>
    </source>
</evidence>
<dbReference type="CDD" id="cd12212">
    <property type="entry name" value="Fis1"/>
    <property type="match status" value="1"/>
</dbReference>
<dbReference type="PANTHER" id="PTHR13247:SF0">
    <property type="entry name" value="MITOCHONDRIAL FISSION 1 PROTEIN"/>
    <property type="match status" value="1"/>
</dbReference>
<dbReference type="InterPro" id="IPR011990">
    <property type="entry name" value="TPR-like_helical_dom_sf"/>
</dbReference>
<name>A0ABY6KPQ5_9ARAC</name>
<keyword evidence="3 9" id="KW-0812">Transmembrane</keyword>
<dbReference type="SUPFAM" id="SSF48452">
    <property type="entry name" value="TPR-like"/>
    <property type="match status" value="1"/>
</dbReference>
<evidence type="ECO:0000256" key="9">
    <source>
        <dbReference type="SAM" id="Phobius"/>
    </source>
</evidence>
<keyword evidence="11" id="KW-1185">Reference proteome</keyword>
<dbReference type="PANTHER" id="PTHR13247">
    <property type="entry name" value="TETRATRICOPEPTIDE REPEAT PROTEIN 11 TPR REPEAT PROTEIN 11"/>
    <property type="match status" value="1"/>
</dbReference>
<comment type="domain">
    <text evidence="8">The C-terminus is required for mitochondrial localization, while the N-terminus is necessary for mitochondrial fission.</text>
</comment>
<dbReference type="InterPro" id="IPR028058">
    <property type="entry name" value="Fis1_TPR_N"/>
</dbReference>
<evidence type="ECO:0000313" key="11">
    <source>
        <dbReference type="Proteomes" id="UP001235939"/>
    </source>
</evidence>
<comment type="similarity">
    <text evidence="2 8">Belongs to the FIS1 family.</text>
</comment>
<dbReference type="Gene3D" id="1.25.40.10">
    <property type="entry name" value="Tetratricopeptide repeat domain"/>
    <property type="match status" value="1"/>
</dbReference>
<keyword evidence="6 8" id="KW-0496">Mitochondrion</keyword>
<accession>A0ABY6KPQ5</accession>
<dbReference type="Pfam" id="PF14853">
    <property type="entry name" value="Fis1_TPR_C"/>
    <property type="match status" value="1"/>
</dbReference>
<evidence type="ECO:0000256" key="3">
    <source>
        <dbReference type="ARBA" id="ARBA00022692"/>
    </source>
</evidence>
<proteinExistence type="inferred from homology"/>
<evidence type="ECO:0000256" key="1">
    <source>
        <dbReference type="ARBA" id="ARBA00004572"/>
    </source>
</evidence>
<dbReference type="Pfam" id="PF14852">
    <property type="entry name" value="Fis1_TPR_N"/>
    <property type="match status" value="1"/>
</dbReference>
<comment type="subcellular location">
    <subcellularLocation>
        <location evidence="1">Mitochondrion outer membrane</location>
        <topology evidence="1">Single-pass membrane protein</topology>
    </subcellularLocation>
</comment>
<dbReference type="PIRSF" id="PIRSF008835">
    <property type="entry name" value="TPR_repeat_11_Fis1"/>
    <property type="match status" value="1"/>
</dbReference>
<dbReference type="Proteomes" id="UP001235939">
    <property type="component" value="Chromosome 07"/>
</dbReference>
<protein>
    <recommendedName>
        <fullName evidence="8">Mitochondrial fission 1 protein</fullName>
    </recommendedName>
</protein>
<sequence length="152" mass="17337">MFEERYKAQRDENKLTNKDKFEYAWCLIRSRYSIDIRKGVVMFEDLFKNGDETAKRDYLFYLAIGMAKLKDYQKALRYVKAFLTVEPENRQAKDLEALISQRMKKGIVQYWINSAVTNWLVVTEGLMGAAIVGGAVIALGGLVGLGVALARK</sequence>
<keyword evidence="5 9" id="KW-1133">Transmembrane helix</keyword>
<gene>
    <name evidence="10" type="ORF">LAZ67_7002064</name>
</gene>
<reference evidence="10 11" key="1">
    <citation type="submission" date="2022-01" db="EMBL/GenBank/DDBJ databases">
        <title>A chromosomal length assembly of Cordylochernes scorpioides.</title>
        <authorList>
            <person name="Zeh D."/>
            <person name="Zeh J."/>
        </authorList>
    </citation>
    <scope>NUCLEOTIDE SEQUENCE [LARGE SCALE GENOMIC DNA]</scope>
    <source>
        <strain evidence="10">IN4F17</strain>
        <tissue evidence="10">Whole Body</tissue>
    </source>
</reference>
<comment type="function">
    <text evidence="8">Involved in the fragmentation of the mitochondrial network and its perinuclear clustering.</text>
</comment>
<evidence type="ECO:0000313" key="10">
    <source>
        <dbReference type="EMBL" id="UYV70171.1"/>
    </source>
</evidence>
<feature type="transmembrane region" description="Helical" evidence="9">
    <location>
        <begin position="128"/>
        <end position="150"/>
    </location>
</feature>
<evidence type="ECO:0000256" key="4">
    <source>
        <dbReference type="ARBA" id="ARBA00022787"/>
    </source>
</evidence>
<keyword evidence="7 8" id="KW-0472">Membrane</keyword>
<evidence type="ECO:0000256" key="2">
    <source>
        <dbReference type="ARBA" id="ARBA00008937"/>
    </source>
</evidence>
<dbReference type="EMBL" id="CP092869">
    <property type="protein sequence ID" value="UYV70171.1"/>
    <property type="molecule type" value="Genomic_DNA"/>
</dbReference>
<feature type="transmembrane region" description="Helical" evidence="9">
    <location>
        <begin position="106"/>
        <end position="122"/>
    </location>
</feature>